<proteinExistence type="predicted"/>
<gene>
    <name evidence="3" type="ORF">SAMN05216251_12051</name>
</gene>
<dbReference type="OrthoDB" id="9797653at2"/>
<dbReference type="InterPro" id="IPR023606">
    <property type="entry name" value="CoA-Trfase_III_dom_1_sf"/>
</dbReference>
<dbReference type="GO" id="GO:0008410">
    <property type="term" value="F:CoA-transferase activity"/>
    <property type="evidence" value="ECO:0007669"/>
    <property type="project" value="TreeGrafter"/>
</dbReference>
<reference evidence="3 4" key="1">
    <citation type="submission" date="2016-10" db="EMBL/GenBank/DDBJ databases">
        <authorList>
            <person name="de Groot N.N."/>
        </authorList>
    </citation>
    <scope>NUCLEOTIDE SEQUENCE [LARGE SCALE GENOMIC DNA]</scope>
    <source>
        <strain evidence="3 4">CGMCC 4.3510</strain>
    </source>
</reference>
<evidence type="ECO:0000256" key="1">
    <source>
        <dbReference type="ARBA" id="ARBA00022679"/>
    </source>
</evidence>
<keyword evidence="1 3" id="KW-0808">Transferase</keyword>
<name>A0A1I2K0Z0_9ACTN</name>
<sequence length="448" mass="48017">MNGTDSAAGASDAPEIAPDAGDGTDIASDGADIAPGALDGVKVLDLTRFLQGPYATRILADLGADVVKVERPGGEWDRRLRQAPDGFAGFFTGLNRGKKSIAVDITTSEGRDIVKALARECDVVVENFRLGVMEKLGLGYDTLRQENPRLVYAAASGHGPLGPHSGEPMFDMVAQAVSGLSDFVRTPDGQPRLASRGMADSAGAVFLAMGILTALLVKERTGHGQRVDGSLVGSCLAMHTAEVTIALHGDEVRRTQGRVTSTSGAFRCGDDRWIVIGATDQKVWDGLTGALGRPDLRDDPRFARSRIRERHRDILEPVLEEIFRTADRDTWVRRMRDHGVPVAPVNTFVEAARDPDVLANGFVVEQPDPDWGTVRTVGNPFLLSATPARVGGWTPELGADTREVLGRLGFPHDRIERLLASGVVEQAEAPDPDGPARAQQEAEEVEKA</sequence>
<protein>
    <submittedName>
        <fullName evidence="3">Formyl-CoA transferase/CoA:oxalate CoA-transferase</fullName>
    </submittedName>
</protein>
<feature type="region of interest" description="Disordered" evidence="2">
    <location>
        <begin position="424"/>
        <end position="448"/>
    </location>
</feature>
<feature type="region of interest" description="Disordered" evidence="2">
    <location>
        <begin position="1"/>
        <end position="28"/>
    </location>
</feature>
<dbReference type="PANTHER" id="PTHR48207:SF3">
    <property type="entry name" value="SUCCINATE--HYDROXYMETHYLGLUTARATE COA-TRANSFERASE"/>
    <property type="match status" value="1"/>
</dbReference>
<dbReference type="Proteomes" id="UP000199323">
    <property type="component" value="Unassembled WGS sequence"/>
</dbReference>
<evidence type="ECO:0000256" key="2">
    <source>
        <dbReference type="SAM" id="MobiDB-lite"/>
    </source>
</evidence>
<dbReference type="SUPFAM" id="SSF89796">
    <property type="entry name" value="CoA-transferase family III (CaiB/BaiF)"/>
    <property type="match status" value="1"/>
</dbReference>
<organism evidence="3 4">
    <name type="scientific">Actinacidiphila alni</name>
    <dbReference type="NCBI Taxonomy" id="380248"/>
    <lineage>
        <taxon>Bacteria</taxon>
        <taxon>Bacillati</taxon>
        <taxon>Actinomycetota</taxon>
        <taxon>Actinomycetes</taxon>
        <taxon>Kitasatosporales</taxon>
        <taxon>Streptomycetaceae</taxon>
        <taxon>Actinacidiphila</taxon>
    </lineage>
</organism>
<evidence type="ECO:0000313" key="4">
    <source>
        <dbReference type="Proteomes" id="UP000199323"/>
    </source>
</evidence>
<evidence type="ECO:0000313" key="3">
    <source>
        <dbReference type="EMBL" id="SFF58686.1"/>
    </source>
</evidence>
<dbReference type="EMBL" id="FONG01000020">
    <property type="protein sequence ID" value="SFF58686.1"/>
    <property type="molecule type" value="Genomic_DNA"/>
</dbReference>
<dbReference type="InterPro" id="IPR003673">
    <property type="entry name" value="CoA-Trfase_fam_III"/>
</dbReference>
<keyword evidence="4" id="KW-1185">Reference proteome</keyword>
<dbReference type="AlphaFoldDB" id="A0A1I2K0Z0"/>
<dbReference type="Gene3D" id="3.30.1540.10">
    <property type="entry name" value="formyl-coa transferase, domain 3"/>
    <property type="match status" value="1"/>
</dbReference>
<dbReference type="InterPro" id="IPR050483">
    <property type="entry name" value="CoA-transferase_III_domain"/>
</dbReference>
<dbReference type="Gene3D" id="3.40.50.10540">
    <property type="entry name" value="Crotonobetainyl-coa:carnitine coa-transferase, domain 1"/>
    <property type="match status" value="1"/>
</dbReference>
<dbReference type="RefSeq" id="WP_093716401.1">
    <property type="nucleotide sequence ID" value="NZ_FONG01000020.1"/>
</dbReference>
<dbReference type="Pfam" id="PF02515">
    <property type="entry name" value="CoA_transf_3"/>
    <property type="match status" value="1"/>
</dbReference>
<dbReference type="InterPro" id="IPR044855">
    <property type="entry name" value="CoA-Trfase_III_dom3_sf"/>
</dbReference>
<accession>A0A1I2K0Z0</accession>
<dbReference type="PANTHER" id="PTHR48207">
    <property type="entry name" value="SUCCINATE--HYDROXYMETHYLGLUTARATE COA-TRANSFERASE"/>
    <property type="match status" value="1"/>
</dbReference>
<dbReference type="STRING" id="380248.SAMN05216251_12051"/>